<dbReference type="RefSeq" id="WP_354658492.1">
    <property type="nucleotide sequence ID" value="NZ_JBEXAC010000001.1"/>
</dbReference>
<dbReference type="InterPro" id="IPR050109">
    <property type="entry name" value="HTH-type_TetR-like_transc_reg"/>
</dbReference>
<dbReference type="SUPFAM" id="SSF48498">
    <property type="entry name" value="Tetracyclin repressor-like, C-terminal domain"/>
    <property type="match status" value="1"/>
</dbReference>
<proteinExistence type="predicted"/>
<keyword evidence="1 2" id="KW-0238">DNA-binding</keyword>
<evidence type="ECO:0000313" key="5">
    <source>
        <dbReference type="Proteomes" id="UP001549749"/>
    </source>
</evidence>
<protein>
    <submittedName>
        <fullName evidence="4">TetR family transcriptional regulator</fullName>
    </submittedName>
</protein>
<evidence type="ECO:0000313" key="4">
    <source>
        <dbReference type="EMBL" id="MET6995843.1"/>
    </source>
</evidence>
<dbReference type="Pfam" id="PF00440">
    <property type="entry name" value="TetR_N"/>
    <property type="match status" value="1"/>
</dbReference>
<dbReference type="Gene3D" id="1.10.357.10">
    <property type="entry name" value="Tetracycline Repressor, domain 2"/>
    <property type="match status" value="1"/>
</dbReference>
<reference evidence="4 5" key="1">
    <citation type="submission" date="2024-06" db="EMBL/GenBank/DDBJ databases">
        <title>Chitinophaga defluvii sp. nov., isolated from municipal sewage.</title>
        <authorList>
            <person name="Zhang L."/>
        </authorList>
    </citation>
    <scope>NUCLEOTIDE SEQUENCE [LARGE SCALE GENOMIC DNA]</scope>
    <source>
        <strain evidence="4 5">H8</strain>
    </source>
</reference>
<dbReference type="InterPro" id="IPR009057">
    <property type="entry name" value="Homeodomain-like_sf"/>
</dbReference>
<organism evidence="4 5">
    <name type="scientific">Chitinophaga defluvii</name>
    <dbReference type="NCBI Taxonomy" id="3163343"/>
    <lineage>
        <taxon>Bacteria</taxon>
        <taxon>Pseudomonadati</taxon>
        <taxon>Bacteroidota</taxon>
        <taxon>Chitinophagia</taxon>
        <taxon>Chitinophagales</taxon>
        <taxon>Chitinophagaceae</taxon>
        <taxon>Chitinophaga</taxon>
    </lineage>
</organism>
<evidence type="ECO:0000256" key="2">
    <source>
        <dbReference type="PROSITE-ProRule" id="PRU00335"/>
    </source>
</evidence>
<comment type="caution">
    <text evidence="4">The sequence shown here is derived from an EMBL/GenBank/DDBJ whole genome shotgun (WGS) entry which is preliminary data.</text>
</comment>
<evidence type="ECO:0000256" key="1">
    <source>
        <dbReference type="ARBA" id="ARBA00023125"/>
    </source>
</evidence>
<dbReference type="Proteomes" id="UP001549749">
    <property type="component" value="Unassembled WGS sequence"/>
</dbReference>
<dbReference type="PANTHER" id="PTHR30328">
    <property type="entry name" value="TRANSCRIPTIONAL REPRESSOR"/>
    <property type="match status" value="1"/>
</dbReference>
<sequence length="211" mass="24156">MVIYTEKQLSIINVAEKLFAEKGFHGTSVRDISLEADVNVAMISYYFGSKDKLLEAIMKQKMQASKDVVEGLLKNETLAPLEKVYRLIDNFVDKVFDNQRLHCIMVREQLNREGDTVVRNMIAENKKEVSDLIRELIMEGQRNGDFNKDVDMLMMGTTLFGTLNHAVSGQDFHRRLAGLEGMPAEEFKAYLSKRLSNHLKKVFKAILTHEL</sequence>
<dbReference type="EMBL" id="JBEXAC010000001">
    <property type="protein sequence ID" value="MET6995843.1"/>
    <property type="molecule type" value="Genomic_DNA"/>
</dbReference>
<dbReference type="PROSITE" id="PS01081">
    <property type="entry name" value="HTH_TETR_1"/>
    <property type="match status" value="1"/>
</dbReference>
<dbReference type="InterPro" id="IPR001647">
    <property type="entry name" value="HTH_TetR"/>
</dbReference>
<keyword evidence="5" id="KW-1185">Reference proteome</keyword>
<dbReference type="InterPro" id="IPR041474">
    <property type="entry name" value="NicS_C"/>
</dbReference>
<feature type="domain" description="HTH tetR-type" evidence="3">
    <location>
        <begin position="5"/>
        <end position="65"/>
    </location>
</feature>
<feature type="DNA-binding region" description="H-T-H motif" evidence="2">
    <location>
        <begin position="28"/>
        <end position="47"/>
    </location>
</feature>
<evidence type="ECO:0000259" key="3">
    <source>
        <dbReference type="PROSITE" id="PS50977"/>
    </source>
</evidence>
<dbReference type="InterPro" id="IPR023772">
    <property type="entry name" value="DNA-bd_HTH_TetR-type_CS"/>
</dbReference>
<dbReference type="PRINTS" id="PR00455">
    <property type="entry name" value="HTHTETR"/>
</dbReference>
<dbReference type="PROSITE" id="PS50977">
    <property type="entry name" value="HTH_TETR_2"/>
    <property type="match status" value="1"/>
</dbReference>
<accession>A0ABV2SYI4</accession>
<dbReference type="SUPFAM" id="SSF46689">
    <property type="entry name" value="Homeodomain-like"/>
    <property type="match status" value="1"/>
</dbReference>
<dbReference type="PANTHER" id="PTHR30328:SF54">
    <property type="entry name" value="HTH-TYPE TRANSCRIPTIONAL REPRESSOR SCO4008"/>
    <property type="match status" value="1"/>
</dbReference>
<dbReference type="Pfam" id="PF17938">
    <property type="entry name" value="TetR_C_29"/>
    <property type="match status" value="1"/>
</dbReference>
<name>A0ABV2SYI4_9BACT</name>
<dbReference type="InterPro" id="IPR036271">
    <property type="entry name" value="Tet_transcr_reg_TetR-rel_C_sf"/>
</dbReference>
<gene>
    <name evidence="4" type="ORF">ABR189_00615</name>
</gene>